<dbReference type="EMBL" id="CP029619">
    <property type="protein sequence ID" value="AWN81499.1"/>
    <property type="molecule type" value="Genomic_DNA"/>
</dbReference>
<dbReference type="AlphaFoldDB" id="A0A2Z3L7T3"/>
<evidence type="ECO:0000313" key="2">
    <source>
        <dbReference type="EMBL" id="AWN81499.1"/>
    </source>
</evidence>
<dbReference type="NCBIfam" id="NF033559">
    <property type="entry name" value="transpos_IS1634"/>
    <property type="match status" value="1"/>
</dbReference>
<reference evidence="2 3" key="1">
    <citation type="submission" date="2018-05" db="EMBL/GenBank/DDBJ databases">
        <title>Candidatus Cardinium hertigii Genome Assembly.</title>
        <authorList>
            <person name="Showmaker K.C."/>
            <person name="Walden K.O."/>
            <person name="Fields C.J."/>
            <person name="Lambert K.N."/>
            <person name="Hudson M.E."/>
        </authorList>
    </citation>
    <scope>NUCLEOTIDE SEQUENCE [LARGE SCALE GENOMIC DNA]</scope>
    <source>
        <strain evidence="3">cHgTN10</strain>
    </source>
</reference>
<keyword evidence="3" id="KW-1185">Reference proteome</keyword>
<dbReference type="PANTHER" id="PTHR34614">
    <property type="match status" value="1"/>
</dbReference>
<evidence type="ECO:0008006" key="4">
    <source>
        <dbReference type="Google" id="ProtNLM"/>
    </source>
</evidence>
<name>A0A2Z3L7T3_9BACT</name>
<keyword evidence="1" id="KW-0812">Transmembrane</keyword>
<dbReference type="PANTHER" id="PTHR34614:SF2">
    <property type="entry name" value="TRANSPOSASE IS4-LIKE DOMAIN-CONTAINING PROTEIN"/>
    <property type="match status" value="1"/>
</dbReference>
<organism evidence="2 3">
    <name type="scientific">Candidatus Cardinium hertigii</name>
    <dbReference type="NCBI Taxonomy" id="247481"/>
    <lineage>
        <taxon>Bacteria</taxon>
        <taxon>Pseudomonadati</taxon>
        <taxon>Bacteroidota</taxon>
        <taxon>Cytophagia</taxon>
        <taxon>Cytophagales</taxon>
        <taxon>Amoebophilaceae</taxon>
        <taxon>Candidatus Cardinium</taxon>
    </lineage>
</organism>
<accession>A0A2Z3L7T3</accession>
<dbReference type="InterPro" id="IPR047654">
    <property type="entry name" value="IS1634_transpos"/>
</dbReference>
<gene>
    <name evidence="2" type="ORF">DK880_00163</name>
</gene>
<dbReference type="KEGG" id="cher:DK880_00163"/>
<dbReference type="Proteomes" id="UP000245872">
    <property type="component" value="Chromosome"/>
</dbReference>
<proteinExistence type="predicted"/>
<keyword evidence="1" id="KW-1133">Transmembrane helix</keyword>
<evidence type="ECO:0000313" key="3">
    <source>
        <dbReference type="Proteomes" id="UP000245872"/>
    </source>
</evidence>
<sequence>MVEDILTIDRAKLSKGRFILATNQLDKEELPDQELLSTYKEQSVTESGFKFIKDHTFEVDSIFLKKPTRISTLMMVMTLCLMVYSIAQYYLRKELVSSNETILSQSGYATNRPSMQWVYRLFHGIHVI</sequence>
<feature type="transmembrane region" description="Helical" evidence="1">
    <location>
        <begin position="70"/>
        <end position="91"/>
    </location>
</feature>
<keyword evidence="1" id="KW-0472">Membrane</keyword>
<dbReference type="RefSeq" id="WP_162534064.1">
    <property type="nucleotide sequence ID" value="NZ_CP029619.1"/>
</dbReference>
<evidence type="ECO:0000256" key="1">
    <source>
        <dbReference type="SAM" id="Phobius"/>
    </source>
</evidence>
<protein>
    <recommendedName>
        <fullName evidence="4">Transposase IS4-like domain-containing protein</fullName>
    </recommendedName>
</protein>